<dbReference type="InterPro" id="IPR000515">
    <property type="entry name" value="MetI-like"/>
</dbReference>
<keyword evidence="5 7" id="KW-1133">Transmembrane helix</keyword>
<feature type="transmembrane region" description="Helical" evidence="7">
    <location>
        <begin position="74"/>
        <end position="99"/>
    </location>
</feature>
<dbReference type="AlphaFoldDB" id="A0A3G8ZPH7"/>
<keyword evidence="4 7" id="KW-0812">Transmembrane</keyword>
<gene>
    <name evidence="9" type="primary">phnE</name>
    <name evidence="9" type="ORF">EH165_11790</name>
</gene>
<dbReference type="NCBIfam" id="TIGR01097">
    <property type="entry name" value="PhnE"/>
    <property type="match status" value="1"/>
</dbReference>
<dbReference type="OrthoDB" id="9808005at2"/>
<feature type="transmembrane region" description="Helical" evidence="7">
    <location>
        <begin position="201"/>
        <end position="221"/>
    </location>
</feature>
<keyword evidence="3" id="KW-1003">Cell membrane</keyword>
<keyword evidence="10" id="KW-1185">Reference proteome</keyword>
<comment type="subcellular location">
    <subcellularLocation>
        <location evidence="1 7">Cell membrane</location>
        <topology evidence="1 7">Multi-pass membrane protein</topology>
    </subcellularLocation>
</comment>
<dbReference type="GO" id="GO:0015416">
    <property type="term" value="F:ABC-type phosphonate transporter activity"/>
    <property type="evidence" value="ECO:0007669"/>
    <property type="project" value="InterPro"/>
</dbReference>
<dbReference type="PANTHER" id="PTHR30043:SF1">
    <property type="entry name" value="ABC TRANSPORT SYSTEM PERMEASE PROTEIN P69"/>
    <property type="match status" value="1"/>
</dbReference>
<evidence type="ECO:0000256" key="4">
    <source>
        <dbReference type="ARBA" id="ARBA00022692"/>
    </source>
</evidence>
<dbReference type="KEGG" id="nak:EH165_11790"/>
<keyword evidence="6 7" id="KW-0472">Membrane</keyword>
<dbReference type="SUPFAM" id="SSF161098">
    <property type="entry name" value="MetI-like"/>
    <property type="match status" value="1"/>
</dbReference>
<feature type="domain" description="ABC transmembrane type-1" evidence="8">
    <location>
        <begin position="68"/>
        <end position="251"/>
    </location>
</feature>
<organism evidence="9 10">
    <name type="scientific">Nakamurella antarctica</name>
    <dbReference type="NCBI Taxonomy" id="1902245"/>
    <lineage>
        <taxon>Bacteria</taxon>
        <taxon>Bacillati</taxon>
        <taxon>Actinomycetota</taxon>
        <taxon>Actinomycetes</taxon>
        <taxon>Nakamurellales</taxon>
        <taxon>Nakamurellaceae</taxon>
        <taxon>Nakamurella</taxon>
    </lineage>
</organism>
<evidence type="ECO:0000256" key="6">
    <source>
        <dbReference type="ARBA" id="ARBA00023136"/>
    </source>
</evidence>
<evidence type="ECO:0000313" key="10">
    <source>
        <dbReference type="Proteomes" id="UP000268084"/>
    </source>
</evidence>
<comment type="similarity">
    <text evidence="7">Belongs to the binding-protein-dependent transport system permease family.</text>
</comment>
<evidence type="ECO:0000256" key="2">
    <source>
        <dbReference type="ARBA" id="ARBA00022448"/>
    </source>
</evidence>
<dbReference type="PANTHER" id="PTHR30043">
    <property type="entry name" value="PHOSPHONATES TRANSPORT SYSTEM PERMEASE PROTEIN"/>
    <property type="match status" value="1"/>
</dbReference>
<evidence type="ECO:0000256" key="3">
    <source>
        <dbReference type="ARBA" id="ARBA00022475"/>
    </source>
</evidence>
<dbReference type="RefSeq" id="WP_124799620.1">
    <property type="nucleotide sequence ID" value="NZ_CP034170.1"/>
</dbReference>
<proteinExistence type="inferred from homology"/>
<feature type="transmembrane region" description="Helical" evidence="7">
    <location>
        <begin position="233"/>
        <end position="254"/>
    </location>
</feature>
<reference evidence="9 10" key="1">
    <citation type="submission" date="2018-11" db="EMBL/GenBank/DDBJ databases">
        <authorList>
            <person name="Da X."/>
        </authorList>
    </citation>
    <scope>NUCLEOTIDE SEQUENCE [LARGE SCALE GENOMIC DNA]</scope>
    <source>
        <strain evidence="9 10">S14-144</strain>
    </source>
</reference>
<accession>A0A3G8ZPH7</accession>
<dbReference type="CDD" id="cd06261">
    <property type="entry name" value="TM_PBP2"/>
    <property type="match status" value="1"/>
</dbReference>
<evidence type="ECO:0000256" key="7">
    <source>
        <dbReference type="RuleBase" id="RU363032"/>
    </source>
</evidence>
<evidence type="ECO:0000313" key="9">
    <source>
        <dbReference type="EMBL" id="AZI58715.1"/>
    </source>
</evidence>
<reference evidence="9 10" key="2">
    <citation type="submission" date="2018-12" db="EMBL/GenBank/DDBJ databases">
        <title>Nakamurella antarcticus sp. nov., isolated from Antarctica South Shetland Islands soil.</title>
        <authorList>
            <person name="Peng F."/>
        </authorList>
    </citation>
    <scope>NUCLEOTIDE SEQUENCE [LARGE SCALE GENOMIC DNA]</scope>
    <source>
        <strain evidence="9 10">S14-144</strain>
    </source>
</reference>
<sequence length="259" mass="27274">MKLAASIHRKLPVQAAIAAVVIVILVASAKAIDTDLFSLAGNLDQMGVVFSKLASPDWSYLPKVLPAVAETLQMAITGTILGAAAAIPIAFLATAPMTGSRLLSTIVRGFLNIIRTVPDLLLAALFVAVVGIGLFTGMLAIAVFTFGVVSKLVYEAIDTIDQGPVESLTAVGATRTHVARYAVVPQILPNMISYTLYAFEINVRASTVLGYVGAGGVGVTLQASMGLMRYDRVSVIIISIFVVVLAIDAFSAWARRRLL</sequence>
<name>A0A3G8ZPH7_9ACTN</name>
<evidence type="ECO:0000259" key="8">
    <source>
        <dbReference type="PROSITE" id="PS50928"/>
    </source>
</evidence>
<dbReference type="EMBL" id="CP034170">
    <property type="protein sequence ID" value="AZI58715.1"/>
    <property type="molecule type" value="Genomic_DNA"/>
</dbReference>
<evidence type="ECO:0000256" key="5">
    <source>
        <dbReference type="ARBA" id="ARBA00022989"/>
    </source>
</evidence>
<dbReference type="Pfam" id="PF00528">
    <property type="entry name" value="BPD_transp_1"/>
    <property type="match status" value="1"/>
</dbReference>
<evidence type="ECO:0000256" key="1">
    <source>
        <dbReference type="ARBA" id="ARBA00004651"/>
    </source>
</evidence>
<dbReference type="PROSITE" id="PS50928">
    <property type="entry name" value="ABC_TM1"/>
    <property type="match status" value="1"/>
</dbReference>
<dbReference type="Gene3D" id="1.10.3720.10">
    <property type="entry name" value="MetI-like"/>
    <property type="match status" value="1"/>
</dbReference>
<protein>
    <submittedName>
        <fullName evidence="9">Phosphonate ABC transporter, permease protein PhnE</fullName>
    </submittedName>
</protein>
<dbReference type="InterPro" id="IPR035906">
    <property type="entry name" value="MetI-like_sf"/>
</dbReference>
<dbReference type="GO" id="GO:0005886">
    <property type="term" value="C:plasma membrane"/>
    <property type="evidence" value="ECO:0007669"/>
    <property type="project" value="UniProtKB-SubCell"/>
</dbReference>
<dbReference type="InterPro" id="IPR005769">
    <property type="entry name" value="PhnE/PtxC"/>
</dbReference>
<dbReference type="Proteomes" id="UP000268084">
    <property type="component" value="Chromosome"/>
</dbReference>
<keyword evidence="2 7" id="KW-0813">Transport</keyword>
<feature type="transmembrane region" description="Helical" evidence="7">
    <location>
        <begin position="120"/>
        <end position="144"/>
    </location>
</feature>